<gene>
    <name evidence="1" type="ORF">N479_25655</name>
</gene>
<evidence type="ECO:0000313" key="1">
    <source>
        <dbReference type="EMBL" id="KKE85604.1"/>
    </source>
</evidence>
<proteinExistence type="predicted"/>
<dbReference type="RefSeq" id="WP_046354234.1">
    <property type="nucleotide sequence ID" value="NZ_AUXW01000023.1"/>
</dbReference>
<dbReference type="AlphaFoldDB" id="A0A0F6AIR4"/>
<protein>
    <submittedName>
        <fullName evidence="1">Uncharacterized protein</fullName>
    </submittedName>
</protein>
<accession>A0A0F6AIR4</accession>
<name>A0A0F6AIR4_9GAMM</name>
<evidence type="ECO:0000313" key="2">
    <source>
        <dbReference type="Proteomes" id="UP000033434"/>
    </source>
</evidence>
<dbReference type="EMBL" id="AUXW01000023">
    <property type="protein sequence ID" value="KKE85604.1"/>
    <property type="molecule type" value="Genomic_DNA"/>
</dbReference>
<organism evidence="1 2">
    <name type="scientific">Pseudoalteromonas luteoviolacea S4054</name>
    <dbReference type="NCBI Taxonomy" id="1129367"/>
    <lineage>
        <taxon>Bacteria</taxon>
        <taxon>Pseudomonadati</taxon>
        <taxon>Pseudomonadota</taxon>
        <taxon>Gammaproteobacteria</taxon>
        <taxon>Alteromonadales</taxon>
        <taxon>Pseudoalteromonadaceae</taxon>
        <taxon>Pseudoalteromonas</taxon>
    </lineage>
</organism>
<reference evidence="1 2" key="1">
    <citation type="journal article" date="2015" name="BMC Genomics">
        <title>Genome mining reveals unlocked bioactive potential of marine Gram-negative bacteria.</title>
        <authorList>
            <person name="Machado H."/>
            <person name="Sonnenschein E.C."/>
            <person name="Melchiorsen J."/>
            <person name="Gram L."/>
        </authorList>
    </citation>
    <scope>NUCLEOTIDE SEQUENCE [LARGE SCALE GENOMIC DNA]</scope>
    <source>
        <strain evidence="1 2">S4054</strain>
    </source>
</reference>
<sequence length="200" mass="22159">MDSFQRILVWISELGLTAKLIASLMIVSMTALFLLQIWQPDFAQGEQGKVVIERQKARFGVSLGLQLGRYDLIQGSKFPEAQEAESEIVKQIEALLKQDGYKGSINDVTSRELIAKLLTHYSVIDVEKHAAILIGISALRASLVGVSTVLSNNMEMKELSLSALQDIDSSVVKNKMDLFEKLLSSKPKSTTEVVDLIMDF</sequence>
<comment type="caution">
    <text evidence="1">The sequence shown here is derived from an EMBL/GenBank/DDBJ whole genome shotgun (WGS) entry which is preliminary data.</text>
</comment>
<dbReference type="Proteomes" id="UP000033434">
    <property type="component" value="Unassembled WGS sequence"/>
</dbReference>
<dbReference type="PATRIC" id="fig|1129367.4.peg.347"/>